<feature type="compositionally biased region" description="Polar residues" evidence="1">
    <location>
        <begin position="78"/>
        <end position="90"/>
    </location>
</feature>
<keyword evidence="3" id="KW-1185">Reference proteome</keyword>
<organism evidence="2 3">
    <name type="scientific">Pantoea phage vB_PagP-SK1</name>
    <dbReference type="NCBI Taxonomy" id="2653646"/>
    <lineage>
        <taxon>Viruses</taxon>
        <taxon>Duplodnaviria</taxon>
        <taxon>Heunggongvirae</taxon>
        <taxon>Uroviricota</taxon>
        <taxon>Caudoviricetes</taxon>
        <taxon>Autographivirales</taxon>
        <taxon>Autotranscriptaviridae</taxon>
        <taxon>Studiervirinae</taxon>
        <taxon>Elunavirus</taxon>
        <taxon>Elunavirus PagPSK1</taxon>
    </lineage>
</organism>
<dbReference type="Proteomes" id="UP000327119">
    <property type="component" value="Segment"/>
</dbReference>
<sequence length="90" mass="9224">MGLFKKIKKAVKKVTNAPLKAIGKAAGLDNQAPAQAPVAAEAPVAPENEIAKVDTEQESGASTEGDRKKARSGGKRQLSVSRNSGAGLNV</sequence>
<dbReference type="EMBL" id="MN450150">
    <property type="protein sequence ID" value="QFR42373.1"/>
    <property type="molecule type" value="Genomic_DNA"/>
</dbReference>
<reference evidence="2 3" key="1">
    <citation type="submission" date="2019-09" db="EMBL/GenBank/DDBJ databases">
        <title>Isolation and characterization of vB_PagP-SK1, a T7-like phage infecting Pantoea agglomerans.</title>
        <authorList>
            <person name="McDougall D.L."/>
            <person name="Soutar C.D."/>
            <person name="Perry B.J."/>
            <person name="Brown C."/>
            <person name="Alexander D."/>
            <person name="Yost C.K."/>
            <person name="Stavrinides J."/>
        </authorList>
    </citation>
    <scope>NUCLEOTIDE SEQUENCE [LARGE SCALE GENOMIC DNA]</scope>
</reference>
<evidence type="ECO:0000256" key="1">
    <source>
        <dbReference type="SAM" id="MobiDB-lite"/>
    </source>
</evidence>
<name>A0A5P8NKE0_9CAUD</name>
<dbReference type="Pfam" id="PF11653">
    <property type="entry name" value="VirionAssem_T7"/>
    <property type="match status" value="1"/>
</dbReference>
<dbReference type="InterPro" id="IPR024281">
    <property type="entry name" value="Phage_T7-like_viron_assmbl"/>
</dbReference>
<feature type="compositionally biased region" description="Low complexity" evidence="1">
    <location>
        <begin position="32"/>
        <end position="47"/>
    </location>
</feature>
<feature type="region of interest" description="Disordered" evidence="1">
    <location>
        <begin position="32"/>
        <end position="90"/>
    </location>
</feature>
<proteinExistence type="predicted"/>
<accession>A0A5P8NKE0</accession>
<evidence type="ECO:0008006" key="4">
    <source>
        <dbReference type="Google" id="ProtNLM"/>
    </source>
</evidence>
<protein>
    <recommendedName>
        <fullName evidence="4">Tail assembly protein</fullName>
    </recommendedName>
</protein>
<evidence type="ECO:0000313" key="2">
    <source>
        <dbReference type="EMBL" id="QFR42373.1"/>
    </source>
</evidence>
<evidence type="ECO:0000313" key="3">
    <source>
        <dbReference type="Proteomes" id="UP000327119"/>
    </source>
</evidence>